<keyword evidence="5" id="KW-0732">Signal</keyword>
<evidence type="ECO:0000256" key="2">
    <source>
        <dbReference type="ARBA" id="ARBA00011083"/>
    </source>
</evidence>
<reference evidence="8" key="1">
    <citation type="submission" date="2022-03" db="EMBL/GenBank/DDBJ databases">
        <title>Draft genome sequence of Aduncisulcus paluster, a free-living microaerophilic Fornicata.</title>
        <authorList>
            <person name="Yuyama I."/>
            <person name="Kume K."/>
            <person name="Tamura T."/>
            <person name="Inagaki Y."/>
            <person name="Hashimoto T."/>
        </authorList>
    </citation>
    <scope>NUCLEOTIDE SEQUENCE</scope>
    <source>
        <strain evidence="8">NY0171</strain>
    </source>
</reference>
<comment type="catalytic activity">
    <reaction evidence="7">
        <text>(6S)-5,6,7,8-tetrahydrofolyl-(gamma-L-Glu)(n) + (n-1) H2O = (6S)-5,6,7,8-tetrahydrofolate + (n-1) L-glutamate</text>
        <dbReference type="Rhea" id="RHEA:56784"/>
        <dbReference type="Rhea" id="RHEA-COMP:14738"/>
        <dbReference type="ChEBI" id="CHEBI:15377"/>
        <dbReference type="ChEBI" id="CHEBI:29985"/>
        <dbReference type="ChEBI" id="CHEBI:57453"/>
        <dbReference type="ChEBI" id="CHEBI:141005"/>
        <dbReference type="EC" id="3.4.19.9"/>
    </reaction>
</comment>
<dbReference type="InterPro" id="IPR029062">
    <property type="entry name" value="Class_I_gatase-like"/>
</dbReference>
<dbReference type="PROSITE" id="PS51275">
    <property type="entry name" value="PEPTIDASE_C26_GGH"/>
    <property type="match status" value="1"/>
</dbReference>
<gene>
    <name evidence="8" type="ORF">ADUPG1_010560</name>
</gene>
<protein>
    <recommendedName>
        <fullName evidence="3 7">folate gamma-glutamyl hydrolase</fullName>
        <ecNumber evidence="3 7">3.4.19.9</ecNumber>
    </recommendedName>
</protein>
<accession>A0ABQ5JRY3</accession>
<organism evidence="8 9">
    <name type="scientific">Aduncisulcus paluster</name>
    <dbReference type="NCBI Taxonomy" id="2918883"/>
    <lineage>
        <taxon>Eukaryota</taxon>
        <taxon>Metamonada</taxon>
        <taxon>Carpediemonas-like organisms</taxon>
        <taxon>Aduncisulcus</taxon>
    </lineage>
</organism>
<dbReference type="Gene3D" id="3.40.50.880">
    <property type="match status" value="1"/>
</dbReference>
<name>A0ABQ5JRY3_9EUKA</name>
<keyword evidence="6 7" id="KW-0378">Hydrolase</keyword>
<keyword evidence="9" id="KW-1185">Reference proteome</keyword>
<feature type="active site" evidence="7">
    <location>
        <position position="305"/>
    </location>
</feature>
<evidence type="ECO:0000313" key="8">
    <source>
        <dbReference type="EMBL" id="GKT14799.1"/>
    </source>
</evidence>
<dbReference type="PANTHER" id="PTHR11315">
    <property type="entry name" value="PROTEASE FAMILY C26 GAMMA-GLUTAMYL HYDROLASE"/>
    <property type="match status" value="1"/>
</dbReference>
<evidence type="ECO:0000256" key="6">
    <source>
        <dbReference type="ARBA" id="ARBA00022801"/>
    </source>
</evidence>
<dbReference type="PROSITE" id="PS51273">
    <property type="entry name" value="GATASE_TYPE_1"/>
    <property type="match status" value="1"/>
</dbReference>
<dbReference type="Pfam" id="PF07722">
    <property type="entry name" value="Peptidase_C26"/>
    <property type="match status" value="1"/>
</dbReference>
<dbReference type="EC" id="3.4.19.9" evidence="3 7"/>
<evidence type="ECO:0000256" key="5">
    <source>
        <dbReference type="ARBA" id="ARBA00022729"/>
    </source>
</evidence>
<proteinExistence type="inferred from homology"/>
<evidence type="ECO:0000256" key="4">
    <source>
        <dbReference type="ARBA" id="ARBA00022525"/>
    </source>
</evidence>
<evidence type="ECO:0000256" key="1">
    <source>
        <dbReference type="ARBA" id="ARBA00004239"/>
    </source>
</evidence>
<dbReference type="Proteomes" id="UP001057375">
    <property type="component" value="Unassembled WGS sequence"/>
</dbReference>
<dbReference type="EMBL" id="BQXS01011622">
    <property type="protein sequence ID" value="GKT14799.1"/>
    <property type="molecule type" value="Genomic_DNA"/>
</dbReference>
<feature type="active site" description="Nucleophile" evidence="7">
    <location>
        <position position="154"/>
    </location>
</feature>
<evidence type="ECO:0000313" key="9">
    <source>
        <dbReference type="Proteomes" id="UP001057375"/>
    </source>
</evidence>
<dbReference type="SUPFAM" id="SSF52317">
    <property type="entry name" value="Class I glutamine amidotransferase-like"/>
    <property type="match status" value="1"/>
</dbReference>
<evidence type="ECO:0000256" key="3">
    <source>
        <dbReference type="ARBA" id="ARBA00012886"/>
    </source>
</evidence>
<dbReference type="InterPro" id="IPR011697">
    <property type="entry name" value="Peptidase_C26"/>
</dbReference>
<comment type="subcellular location">
    <subcellularLocation>
        <location evidence="1">Secreted</location>
        <location evidence="1">Extracellular space</location>
    </subcellularLocation>
</comment>
<keyword evidence="4" id="KW-0964">Secreted</keyword>
<evidence type="ECO:0000256" key="7">
    <source>
        <dbReference type="PROSITE-ProRule" id="PRU00607"/>
    </source>
</evidence>
<comment type="caution">
    <text evidence="8">The sequence shown here is derived from an EMBL/GenBank/DDBJ whole genome shotgun (WGS) entry which is preliminary data.</text>
</comment>
<comment type="similarity">
    <text evidence="2">Belongs to the peptidase C26 family.</text>
</comment>
<sequence length="382" mass="42968">MYSHAMHDSYFSSNDSSNRLPAYSFYNFAARQAFSRSLRIPTKLNDEVLTETPVIAVLVLPPLDYPNEDRGEMVASYVKWLESAGARVVPLFFDIPDEEIDRILDSVNGVLFTGGEDFISLDPENAYTHTAHRVLDRVKEYNDQGITFPLWGTCLGFEMICCLETDTMDILSATEGVERIALPLNFTSYASSSALYAASSHADDEVLSVCVERIALPLNFTSYASSSALYAASSHADDEVLSVCATENVALNAHSWSVLMTDFYSYPELYESYNLLSTNKSPGDDSVFVSSIEHTTYPIFGTQYHPEKNGYEFFSQYPDSIHAKESVRAMHTLAENFVMYARMNDNSFDDEDELNNSLIYNYDPTFTGKNDGVMEQTYYFPL</sequence>
<dbReference type="PANTHER" id="PTHR11315:SF0">
    <property type="entry name" value="FOLATE GAMMA-GLUTAMYL HYDROLASE"/>
    <property type="match status" value="1"/>
</dbReference>
<dbReference type="InterPro" id="IPR015527">
    <property type="entry name" value="Pept_C26_g-glut_hydrolase"/>
</dbReference>